<keyword evidence="3" id="KW-1185">Reference proteome</keyword>
<proteinExistence type="predicted"/>
<accession>A0A420HJQ7</accession>
<feature type="compositionally biased region" description="Pro residues" evidence="1">
    <location>
        <begin position="8"/>
        <end position="25"/>
    </location>
</feature>
<dbReference type="AlphaFoldDB" id="A0A420HJQ7"/>
<evidence type="ECO:0000313" key="3">
    <source>
        <dbReference type="Proteomes" id="UP000286134"/>
    </source>
</evidence>
<evidence type="ECO:0000256" key="1">
    <source>
        <dbReference type="SAM" id="MobiDB-lite"/>
    </source>
</evidence>
<organism evidence="2 3">
    <name type="scientific">Erysiphe neolycopersici</name>
    <dbReference type="NCBI Taxonomy" id="212602"/>
    <lineage>
        <taxon>Eukaryota</taxon>
        <taxon>Fungi</taxon>
        <taxon>Dikarya</taxon>
        <taxon>Ascomycota</taxon>
        <taxon>Pezizomycotina</taxon>
        <taxon>Leotiomycetes</taxon>
        <taxon>Erysiphales</taxon>
        <taxon>Erysiphaceae</taxon>
        <taxon>Erysiphe</taxon>
    </lineage>
</organism>
<evidence type="ECO:0000313" key="2">
    <source>
        <dbReference type="EMBL" id="RKF57671.1"/>
    </source>
</evidence>
<reference evidence="2 3" key="1">
    <citation type="journal article" date="2018" name="BMC Genomics">
        <title>Comparative genome analyses reveal sequence features reflecting distinct modes of host-adaptation between dicot and monocot powdery mildew.</title>
        <authorList>
            <person name="Wu Y."/>
            <person name="Ma X."/>
            <person name="Pan Z."/>
            <person name="Kale S.D."/>
            <person name="Song Y."/>
            <person name="King H."/>
            <person name="Zhang Q."/>
            <person name="Presley C."/>
            <person name="Deng X."/>
            <person name="Wei C.I."/>
            <person name="Xiao S."/>
        </authorList>
    </citation>
    <scope>NUCLEOTIDE SEQUENCE [LARGE SCALE GENOMIC DNA]</scope>
    <source>
        <strain evidence="2">UMSG2</strain>
    </source>
</reference>
<feature type="region of interest" description="Disordered" evidence="1">
    <location>
        <begin position="1"/>
        <end position="28"/>
    </location>
</feature>
<sequence length="144" mass="16507">MIDVQLSSPPPPPPPSPSPPPPIPPLLVQTPTPSLLSTLLTIPVTSMDNTKNNLTEKILDSRNQLHHITENLDEDMGMNSISVSAPRYFFRKRRKGFIDDYVEDRRIKRIRQALVAKIFSDMKEETEDEEEQYICFQHPKTILN</sequence>
<dbReference type="EMBL" id="MCFK01007259">
    <property type="protein sequence ID" value="RKF57671.1"/>
    <property type="molecule type" value="Genomic_DNA"/>
</dbReference>
<name>A0A420HJQ7_9PEZI</name>
<dbReference type="Proteomes" id="UP000286134">
    <property type="component" value="Unassembled WGS sequence"/>
</dbReference>
<comment type="caution">
    <text evidence="2">The sequence shown here is derived from an EMBL/GenBank/DDBJ whole genome shotgun (WGS) entry which is preliminary data.</text>
</comment>
<protein>
    <submittedName>
        <fullName evidence="2">Uncharacterized protein</fullName>
    </submittedName>
</protein>
<gene>
    <name evidence="2" type="ORF">OnM2_072068</name>
</gene>